<reference evidence="9" key="1">
    <citation type="submission" date="2022-11" db="UniProtKB">
        <authorList>
            <consortium name="WormBaseParasite"/>
        </authorList>
    </citation>
    <scope>IDENTIFICATION</scope>
</reference>
<dbReference type="GO" id="GO:0016787">
    <property type="term" value="F:hydrolase activity"/>
    <property type="evidence" value="ECO:0007669"/>
    <property type="project" value="UniProtKB-KW"/>
</dbReference>
<dbReference type="WBParaSite" id="nRc.2.0.1.t02495-RA">
    <property type="protein sequence ID" value="nRc.2.0.1.t02495-RA"/>
    <property type="gene ID" value="nRc.2.0.1.g02495"/>
</dbReference>
<dbReference type="InterPro" id="IPR041373">
    <property type="entry name" value="RT_RNaseH"/>
</dbReference>
<keyword evidence="2" id="KW-0548">Nucleotidyltransferase</keyword>
<evidence type="ECO:0000256" key="4">
    <source>
        <dbReference type="ARBA" id="ARBA00022759"/>
    </source>
</evidence>
<keyword evidence="8" id="KW-1185">Reference proteome</keyword>
<dbReference type="AlphaFoldDB" id="A0A915HLY4"/>
<sequence length="232" mass="26129">MYRHYLYGQKVIVHTDHKPLERLKDEKHQNSRLQRFAINLQDYDYKVEHVKEKDNACANFLSRKDDRDKPPIPNTENLIAEIFWKNFHPAGALSDADLTVLDILPAVVPLPMGIDADINPVTCAMTKKPINQLTLSDSMPLAANYALPPVKAMTIASYEEVKQGQAADPKITKIITTLETGNAAKPPIFFTEDSLLYRQVKDIKQLVIPASMVDQTLHQFHGAKILKDLTTG</sequence>
<dbReference type="Proteomes" id="UP000887565">
    <property type="component" value="Unplaced"/>
</dbReference>
<proteinExistence type="predicted"/>
<dbReference type="SUPFAM" id="SSF56672">
    <property type="entry name" value="DNA/RNA polymerases"/>
    <property type="match status" value="1"/>
</dbReference>
<keyword evidence="3" id="KW-0540">Nuclease</keyword>
<evidence type="ECO:0000256" key="3">
    <source>
        <dbReference type="ARBA" id="ARBA00022722"/>
    </source>
</evidence>
<dbReference type="InterPro" id="IPR050951">
    <property type="entry name" value="Retrovirus_Pol_polyprotein"/>
</dbReference>
<keyword evidence="6" id="KW-0695">RNA-directed DNA polymerase</keyword>
<protein>
    <submittedName>
        <fullName evidence="9">Reverse transcriptase RNase H-like domain-containing protein</fullName>
    </submittedName>
</protein>
<dbReference type="InterPro" id="IPR043502">
    <property type="entry name" value="DNA/RNA_pol_sf"/>
</dbReference>
<evidence type="ECO:0000259" key="7">
    <source>
        <dbReference type="Pfam" id="PF17917"/>
    </source>
</evidence>
<organism evidence="8 9">
    <name type="scientific">Romanomermis culicivorax</name>
    <name type="common">Nematode worm</name>
    <dbReference type="NCBI Taxonomy" id="13658"/>
    <lineage>
        <taxon>Eukaryota</taxon>
        <taxon>Metazoa</taxon>
        <taxon>Ecdysozoa</taxon>
        <taxon>Nematoda</taxon>
        <taxon>Enoplea</taxon>
        <taxon>Dorylaimia</taxon>
        <taxon>Mermithida</taxon>
        <taxon>Mermithoidea</taxon>
        <taxon>Mermithidae</taxon>
        <taxon>Romanomermis</taxon>
    </lineage>
</organism>
<accession>A0A915HLY4</accession>
<keyword evidence="1" id="KW-0808">Transferase</keyword>
<dbReference type="GO" id="GO:0004519">
    <property type="term" value="F:endonuclease activity"/>
    <property type="evidence" value="ECO:0007669"/>
    <property type="project" value="UniProtKB-KW"/>
</dbReference>
<evidence type="ECO:0000256" key="1">
    <source>
        <dbReference type="ARBA" id="ARBA00022679"/>
    </source>
</evidence>
<evidence type="ECO:0000256" key="5">
    <source>
        <dbReference type="ARBA" id="ARBA00022801"/>
    </source>
</evidence>
<dbReference type="PANTHER" id="PTHR37984:SF5">
    <property type="entry name" value="PROTEIN NYNRIN-LIKE"/>
    <property type="match status" value="1"/>
</dbReference>
<evidence type="ECO:0000313" key="9">
    <source>
        <dbReference type="WBParaSite" id="nRc.2.0.1.t02495-RA"/>
    </source>
</evidence>
<evidence type="ECO:0000256" key="2">
    <source>
        <dbReference type="ARBA" id="ARBA00022695"/>
    </source>
</evidence>
<dbReference type="Pfam" id="PF17917">
    <property type="entry name" value="RT_RNaseH"/>
    <property type="match status" value="1"/>
</dbReference>
<keyword evidence="4" id="KW-0255">Endonuclease</keyword>
<evidence type="ECO:0000256" key="6">
    <source>
        <dbReference type="ARBA" id="ARBA00022918"/>
    </source>
</evidence>
<evidence type="ECO:0000313" key="8">
    <source>
        <dbReference type="Proteomes" id="UP000887565"/>
    </source>
</evidence>
<dbReference type="GO" id="GO:0003964">
    <property type="term" value="F:RNA-directed DNA polymerase activity"/>
    <property type="evidence" value="ECO:0007669"/>
    <property type="project" value="UniProtKB-KW"/>
</dbReference>
<name>A0A915HLY4_ROMCU</name>
<feature type="domain" description="Reverse transcriptase RNase H-like" evidence="7">
    <location>
        <begin position="2"/>
        <end position="43"/>
    </location>
</feature>
<keyword evidence="5" id="KW-0378">Hydrolase</keyword>
<dbReference type="PANTHER" id="PTHR37984">
    <property type="entry name" value="PROTEIN CBG26694"/>
    <property type="match status" value="1"/>
</dbReference>